<proteinExistence type="predicted"/>
<gene>
    <name evidence="1" type="ORF">NZH93_45395</name>
</gene>
<organism evidence="1 2">
    <name type="scientific">Umezawaea endophytica</name>
    <dbReference type="NCBI Taxonomy" id="1654476"/>
    <lineage>
        <taxon>Bacteria</taxon>
        <taxon>Bacillati</taxon>
        <taxon>Actinomycetota</taxon>
        <taxon>Actinomycetes</taxon>
        <taxon>Pseudonocardiales</taxon>
        <taxon>Pseudonocardiaceae</taxon>
        <taxon>Umezawaea</taxon>
    </lineage>
</organism>
<evidence type="ECO:0000313" key="1">
    <source>
        <dbReference type="EMBL" id="MCS7484115.1"/>
    </source>
</evidence>
<dbReference type="Pfam" id="PF04673">
    <property type="entry name" value="Cyclase_polyket"/>
    <property type="match status" value="1"/>
</dbReference>
<dbReference type="SUPFAM" id="SSF54909">
    <property type="entry name" value="Dimeric alpha+beta barrel"/>
    <property type="match status" value="1"/>
</dbReference>
<dbReference type="InterPro" id="IPR011008">
    <property type="entry name" value="Dimeric_a/b-barrel"/>
</dbReference>
<keyword evidence="2" id="KW-1185">Reference proteome</keyword>
<comment type="caution">
    <text evidence="1">The sequence shown here is derived from an EMBL/GenBank/DDBJ whole genome shotgun (WGS) entry which is preliminary data.</text>
</comment>
<accession>A0A9X2VWS5</accession>
<evidence type="ECO:0000313" key="2">
    <source>
        <dbReference type="Proteomes" id="UP001141259"/>
    </source>
</evidence>
<protein>
    <submittedName>
        <fullName evidence="1">TcmI family type II polyketide cyclase</fullName>
    </submittedName>
</protein>
<dbReference type="GO" id="GO:0030639">
    <property type="term" value="P:polyketide biosynthetic process"/>
    <property type="evidence" value="ECO:0007669"/>
    <property type="project" value="InterPro"/>
</dbReference>
<reference evidence="1" key="1">
    <citation type="submission" date="2022-08" db="EMBL/GenBank/DDBJ databases">
        <authorList>
            <person name="Tistechok S."/>
            <person name="Samborskyy M."/>
            <person name="Roman I."/>
        </authorList>
    </citation>
    <scope>NUCLEOTIDE SEQUENCE</scope>
    <source>
        <strain evidence="1">DSM 103496</strain>
    </source>
</reference>
<dbReference type="EMBL" id="JANYMP010000041">
    <property type="protein sequence ID" value="MCS7484115.1"/>
    <property type="molecule type" value="Genomic_DNA"/>
</dbReference>
<dbReference type="AlphaFoldDB" id="A0A9X2VWS5"/>
<dbReference type="RefSeq" id="WP_259629569.1">
    <property type="nucleotide sequence ID" value="NZ_JANYMP010000041.1"/>
</dbReference>
<sequence length="106" mass="12269">MYRSLLVARFDPKDADVIAKVFAESDRTEMPHLLGASSRTLFRFHDLYLHLIESAVDIGENIGKVRDHPLFQDVNTKLSPYVQPYSPDWRGPRDAMATPFYTWEAR</sequence>
<dbReference type="Proteomes" id="UP001141259">
    <property type="component" value="Unassembled WGS sequence"/>
</dbReference>
<name>A0A9X2VWS5_9PSEU</name>
<dbReference type="InterPro" id="IPR006765">
    <property type="entry name" value="Polyketide_synth_cyclase"/>
</dbReference>
<dbReference type="InterPro" id="IPR038474">
    <property type="entry name" value="Polyketide_synth_cyclase_sf"/>
</dbReference>
<dbReference type="Gene3D" id="3.30.70.1090">
    <property type="entry name" value="Dimeric alpha+beta barrel"/>
    <property type="match status" value="1"/>
</dbReference>